<name>A0A4P2QHQ6_SORCE</name>
<dbReference type="EMBL" id="CP012672">
    <property type="protein sequence ID" value="AUX29395.1"/>
    <property type="molecule type" value="Genomic_DNA"/>
</dbReference>
<organism evidence="3 4">
    <name type="scientific">Sorangium cellulosum</name>
    <name type="common">Polyangium cellulosum</name>
    <dbReference type="NCBI Taxonomy" id="56"/>
    <lineage>
        <taxon>Bacteria</taxon>
        <taxon>Pseudomonadati</taxon>
        <taxon>Myxococcota</taxon>
        <taxon>Polyangia</taxon>
        <taxon>Polyangiales</taxon>
        <taxon>Polyangiaceae</taxon>
        <taxon>Sorangium</taxon>
    </lineage>
</organism>
<keyword evidence="2" id="KW-0413">Isomerase</keyword>
<protein>
    <submittedName>
        <fullName evidence="3">Uncharacterized protein</fullName>
    </submittedName>
</protein>
<sequence length="72" mass="8439">MSSRRSPFDDLPDVRDGLTRAERIILWKLSELEREFNGRNVPTATLYGRVVEHIDLSVPEFQRLMQRLVGVR</sequence>
<reference evidence="3 4" key="1">
    <citation type="submission" date="2015-09" db="EMBL/GenBank/DDBJ databases">
        <title>Sorangium comparison.</title>
        <authorList>
            <person name="Zaburannyi N."/>
            <person name="Bunk B."/>
            <person name="Overmann J."/>
            <person name="Mueller R."/>
        </authorList>
    </citation>
    <scope>NUCLEOTIDE SEQUENCE [LARGE SCALE GENOMIC DNA]</scope>
    <source>
        <strain evidence="3 4">So ce836</strain>
    </source>
</reference>
<dbReference type="InterPro" id="IPR013760">
    <property type="entry name" value="Topo_IIA-like_dom_sf"/>
</dbReference>
<comment type="catalytic activity">
    <reaction evidence="1">
        <text>ATP-dependent breakage, passage and rejoining of double-stranded DNA.</text>
        <dbReference type="EC" id="5.6.2.2"/>
    </reaction>
</comment>
<evidence type="ECO:0000256" key="1">
    <source>
        <dbReference type="ARBA" id="ARBA00000185"/>
    </source>
</evidence>
<dbReference type="RefSeq" id="WP_129573568.1">
    <property type="nucleotide sequence ID" value="NZ_CP012672.1"/>
</dbReference>
<dbReference type="SUPFAM" id="SSF56719">
    <property type="entry name" value="Type II DNA topoisomerase"/>
    <property type="match status" value="1"/>
</dbReference>
<dbReference type="AlphaFoldDB" id="A0A4P2QHQ6"/>
<dbReference type="GO" id="GO:0003918">
    <property type="term" value="F:DNA topoisomerase type II (double strand cut, ATP-hydrolyzing) activity"/>
    <property type="evidence" value="ECO:0007669"/>
    <property type="project" value="UniProtKB-EC"/>
</dbReference>
<dbReference type="GO" id="GO:0005524">
    <property type="term" value="F:ATP binding"/>
    <property type="evidence" value="ECO:0007669"/>
    <property type="project" value="InterPro"/>
</dbReference>
<evidence type="ECO:0000313" key="4">
    <source>
        <dbReference type="Proteomes" id="UP000295497"/>
    </source>
</evidence>
<gene>
    <name evidence="3" type="ORF">SOCE836_014850</name>
</gene>
<keyword evidence="2" id="KW-0799">Topoisomerase</keyword>
<accession>A0A4P2QHQ6</accession>
<proteinExistence type="predicted"/>
<dbReference type="Proteomes" id="UP000295497">
    <property type="component" value="Chromosome"/>
</dbReference>
<evidence type="ECO:0000313" key="3">
    <source>
        <dbReference type="EMBL" id="AUX29395.1"/>
    </source>
</evidence>
<evidence type="ECO:0000256" key="2">
    <source>
        <dbReference type="ARBA" id="ARBA00023029"/>
    </source>
</evidence>